<gene>
    <name evidence="2" type="ORF">MtrunA17_Chr4g0010121</name>
</gene>
<evidence type="ECO:0000256" key="1">
    <source>
        <dbReference type="ARBA" id="ARBA00022679"/>
    </source>
</evidence>
<comment type="caution">
    <text evidence="2">The sequence shown here is derived from an EMBL/GenBank/DDBJ whole genome shotgun (WGS) entry which is preliminary data.</text>
</comment>
<dbReference type="Proteomes" id="UP000265566">
    <property type="component" value="Chromosome 4"/>
</dbReference>
<proteinExistence type="predicted"/>
<protein>
    <submittedName>
        <fullName evidence="2">Putative omega-hydroxypalmitate O-feruloyl transferase</fullName>
        <ecNumber evidence="2">2.3.1.188</ecNumber>
    </submittedName>
</protein>
<accession>A0A396I300</accession>
<dbReference type="GO" id="GO:0102406">
    <property type="term" value="F:omega-hydroxypalmitate O-sinapoyl transferase activity"/>
    <property type="evidence" value="ECO:0007669"/>
    <property type="project" value="UniProtKB-EC"/>
</dbReference>
<dbReference type="EC" id="2.3.1.188" evidence="2"/>
<dbReference type="Gene3D" id="3.30.559.10">
    <property type="entry name" value="Chloramphenicol acetyltransferase-like domain"/>
    <property type="match status" value="2"/>
</dbReference>
<organism evidence="2">
    <name type="scientific">Medicago truncatula</name>
    <name type="common">Barrel medic</name>
    <name type="synonym">Medicago tribuloides</name>
    <dbReference type="NCBI Taxonomy" id="3880"/>
    <lineage>
        <taxon>Eukaryota</taxon>
        <taxon>Viridiplantae</taxon>
        <taxon>Streptophyta</taxon>
        <taxon>Embryophyta</taxon>
        <taxon>Tracheophyta</taxon>
        <taxon>Spermatophyta</taxon>
        <taxon>Magnoliopsida</taxon>
        <taxon>eudicotyledons</taxon>
        <taxon>Gunneridae</taxon>
        <taxon>Pentapetalae</taxon>
        <taxon>rosids</taxon>
        <taxon>fabids</taxon>
        <taxon>Fabales</taxon>
        <taxon>Fabaceae</taxon>
        <taxon>Papilionoideae</taxon>
        <taxon>50 kb inversion clade</taxon>
        <taxon>NPAAA clade</taxon>
        <taxon>Hologalegina</taxon>
        <taxon>IRL clade</taxon>
        <taxon>Trifolieae</taxon>
        <taxon>Medicago</taxon>
    </lineage>
</organism>
<reference evidence="2" key="1">
    <citation type="journal article" date="2018" name="Nat. Plants">
        <title>Whole-genome landscape of Medicago truncatula symbiotic genes.</title>
        <authorList>
            <person name="Pecrix Y."/>
            <person name="Gamas P."/>
            <person name="Carrere S."/>
        </authorList>
    </citation>
    <scope>NUCLEOTIDE SEQUENCE</scope>
    <source>
        <tissue evidence="2">Leaves</tissue>
    </source>
</reference>
<dbReference type="EMBL" id="PSQE01000004">
    <property type="protein sequence ID" value="RHN59148.1"/>
    <property type="molecule type" value="Genomic_DNA"/>
</dbReference>
<dbReference type="Gramene" id="rna21139">
    <property type="protein sequence ID" value="RHN59148.1"/>
    <property type="gene ID" value="gene21139"/>
</dbReference>
<keyword evidence="1 2" id="KW-0808">Transferase</keyword>
<dbReference type="InterPro" id="IPR023213">
    <property type="entry name" value="CAT-like_dom_sf"/>
</dbReference>
<keyword evidence="2" id="KW-0012">Acyltransferase</keyword>
<evidence type="ECO:0000313" key="2">
    <source>
        <dbReference type="EMBL" id="RHN59148.1"/>
    </source>
</evidence>
<name>A0A396I300_MEDTR</name>
<dbReference type="AlphaFoldDB" id="A0A396I300"/>
<dbReference type="PANTHER" id="PTHR31896:SF43">
    <property type="entry name" value="PROTEIN ENHANCED PSEUDOMONAS SUSCEPTIBILITY 1"/>
    <property type="match status" value="1"/>
</dbReference>
<dbReference type="Pfam" id="PF02458">
    <property type="entry name" value="Transferase"/>
    <property type="match status" value="1"/>
</dbReference>
<sequence length="482" mass="54122">MHANTRETRVSYMHYKLTFHDATNHISYFHHSSYSLNIIMEEIQFISTTTIKATNHGDDDNSSDKIIHLSPWDLKFLKLAPIQRGLLFHKPKTNQIDHLKKTLSSTLNFFPPLAGRLVITQHDEPNNASCSIVCNNVGALFVHAKAENTTIADILQPKYVPPVVSSLFLFNEVKNYEGTSQPLLAVQVTELIDGIFIGFTINHVCVDAKSFWHFINSWAEIAQGFNKPTKVPSFERWFPNNVNRPIRFPFTKDAQNQQCDVSSNRIFHFTKEQILQLKSKANAEISSGSSNSSDKIITISSLQALLSHLWRLFISKQNRNSEERSAFVLPIDCRTRMCPKLEENYFGNGIGAVGCVIMQIGELMESGIGKIAMEMNKEISSKSHHEKIMSDIESWLKTPSILEPVKSASNLLIASSSPRFNYYGNDFGWGKPIAVRNGVGLKRNIGIVNVLGGEEEGSIDIEVSFPYNILEAIGNDPMSMDA</sequence>
<dbReference type="PANTHER" id="PTHR31896">
    <property type="entry name" value="FAMILY REGULATORY PROTEIN, PUTATIVE (AFU_ORTHOLOGUE AFUA_3G14730)-RELATED"/>
    <property type="match status" value="1"/>
</dbReference>
<dbReference type="InterPro" id="IPR051283">
    <property type="entry name" value="Sec_Metabolite_Acyltrans"/>
</dbReference>